<sequence>MKKRQKKVKKIKKGKKKTLRKPAREAVRNRILKIGEDYLEALEDLIRRGRGRGFVTDAEVLNYFPKIEQNLGFLEKVYDRLEKEGIKVRESGSIIAGGEEISAKELSDATRIDQNLPDAVQMYLKEIGRTALLTSKEEKELARRIEKGDEISRKKLIQANLRLVVSLAKRYVNRSPHLSILDLIQEGNIGLSRAVDKFDYRKGFKFSTYATWWIRQAITRALADYSRTIRIPVHMVETITKYTQTKRRLMQELGREPLPEEIATEMNLDVEKIRYIQKISQEVISLESPVGDDDEDSTLSDFIKDETSLSPDQLASQALLKDQIREILGDLTERERKILSMRFGLDDNITHTLEEVGKVFGVTRERIRQIEAKALDKIRQHHKSKKLEGY</sequence>
<dbReference type="InterPro" id="IPR007627">
    <property type="entry name" value="RNA_pol_sigma70_r2"/>
</dbReference>
<keyword evidence="4" id="KW-0238">DNA-binding</keyword>
<dbReference type="Pfam" id="PF04545">
    <property type="entry name" value="Sigma70_r4"/>
    <property type="match status" value="1"/>
</dbReference>
<evidence type="ECO:0000256" key="5">
    <source>
        <dbReference type="ARBA" id="ARBA00023163"/>
    </source>
</evidence>
<dbReference type="PROSITE" id="PS00716">
    <property type="entry name" value="SIGMA70_2"/>
    <property type="match status" value="1"/>
</dbReference>
<accession>A0A0G1UYI7</accession>
<dbReference type="PRINTS" id="PR00046">
    <property type="entry name" value="SIGMA70FCT"/>
</dbReference>
<dbReference type="GO" id="GO:0003677">
    <property type="term" value="F:DNA binding"/>
    <property type="evidence" value="ECO:0007669"/>
    <property type="project" value="UniProtKB-KW"/>
</dbReference>
<dbReference type="InterPro" id="IPR009042">
    <property type="entry name" value="RNA_pol_sigma70_r1_2"/>
</dbReference>
<evidence type="ECO:0000256" key="2">
    <source>
        <dbReference type="ARBA" id="ARBA00023015"/>
    </source>
</evidence>
<dbReference type="PANTHER" id="PTHR30603">
    <property type="entry name" value="RNA POLYMERASE SIGMA FACTOR RPO"/>
    <property type="match status" value="1"/>
</dbReference>
<dbReference type="InterPro" id="IPR014284">
    <property type="entry name" value="RNA_pol_sigma-70_dom"/>
</dbReference>
<protein>
    <submittedName>
        <fullName evidence="8">RNA polymerase sigma factor</fullName>
    </submittedName>
</protein>
<dbReference type="SUPFAM" id="SSF88659">
    <property type="entry name" value="Sigma3 and sigma4 domains of RNA polymerase sigma factors"/>
    <property type="match status" value="2"/>
</dbReference>
<dbReference type="Proteomes" id="UP000034600">
    <property type="component" value="Unassembled WGS sequence"/>
</dbReference>
<reference evidence="8 9" key="1">
    <citation type="journal article" date="2015" name="Nature">
        <title>rRNA introns, odd ribosomes, and small enigmatic genomes across a large radiation of phyla.</title>
        <authorList>
            <person name="Brown C.T."/>
            <person name="Hug L.A."/>
            <person name="Thomas B.C."/>
            <person name="Sharon I."/>
            <person name="Castelle C.J."/>
            <person name="Singh A."/>
            <person name="Wilkins M.J."/>
            <person name="Williams K.H."/>
            <person name="Banfield J.F."/>
        </authorList>
    </citation>
    <scope>NUCLEOTIDE SEQUENCE [LARGE SCALE GENOMIC DNA]</scope>
</reference>
<dbReference type="Gene3D" id="1.10.220.120">
    <property type="entry name" value="Sigma-70 factor, region 1.1"/>
    <property type="match status" value="1"/>
</dbReference>
<feature type="region of interest" description="Disordered" evidence="6">
    <location>
        <begin position="1"/>
        <end position="20"/>
    </location>
</feature>
<name>A0A0G1UYI7_9BACT</name>
<keyword evidence="2" id="KW-0805">Transcription regulation</keyword>
<dbReference type="AlphaFoldDB" id="A0A0G1UYI7"/>
<dbReference type="Gene3D" id="1.10.601.10">
    <property type="entry name" value="RNA Polymerase Primary Sigma Factor"/>
    <property type="match status" value="2"/>
</dbReference>
<comment type="caution">
    <text evidence="8">The sequence shown here is derived from an EMBL/GenBank/DDBJ whole genome shotgun (WGS) entry which is preliminary data.</text>
</comment>
<dbReference type="InterPro" id="IPR042189">
    <property type="entry name" value="RNA_pol_sigma_70_r1_1_sf"/>
</dbReference>
<evidence type="ECO:0000256" key="6">
    <source>
        <dbReference type="SAM" id="MobiDB-lite"/>
    </source>
</evidence>
<dbReference type="EMBL" id="LCPO01000006">
    <property type="protein sequence ID" value="KKU99116.1"/>
    <property type="molecule type" value="Genomic_DNA"/>
</dbReference>
<evidence type="ECO:0000313" key="9">
    <source>
        <dbReference type="Proteomes" id="UP000034600"/>
    </source>
</evidence>
<keyword evidence="3" id="KW-0731">Sigma factor</keyword>
<feature type="domain" description="RNA polymerase sigma-70" evidence="7">
    <location>
        <begin position="352"/>
        <end position="378"/>
    </location>
</feature>
<evidence type="ECO:0000259" key="7">
    <source>
        <dbReference type="PROSITE" id="PS00716"/>
    </source>
</evidence>
<dbReference type="Pfam" id="PF04542">
    <property type="entry name" value="Sigma70_r2"/>
    <property type="match status" value="1"/>
</dbReference>
<dbReference type="PATRIC" id="fig|1618666.3.peg.225"/>
<comment type="similarity">
    <text evidence="1">Belongs to the sigma-70 factor family.</text>
</comment>
<dbReference type="InterPro" id="IPR007127">
    <property type="entry name" value="RNA_pol_sigma_70_r1_1"/>
</dbReference>
<dbReference type="CDD" id="cd06171">
    <property type="entry name" value="Sigma70_r4"/>
    <property type="match status" value="1"/>
</dbReference>
<evidence type="ECO:0000256" key="3">
    <source>
        <dbReference type="ARBA" id="ARBA00023082"/>
    </source>
</evidence>
<dbReference type="InterPro" id="IPR000943">
    <property type="entry name" value="RNA_pol_sigma70"/>
</dbReference>
<evidence type="ECO:0000256" key="1">
    <source>
        <dbReference type="ARBA" id="ARBA00007788"/>
    </source>
</evidence>
<dbReference type="InterPro" id="IPR013324">
    <property type="entry name" value="RNA_pol_sigma_r3/r4-like"/>
</dbReference>
<dbReference type="FunFam" id="1.10.601.10:FF:000001">
    <property type="entry name" value="RNA polymerase sigma factor SigA"/>
    <property type="match status" value="1"/>
</dbReference>
<dbReference type="Gene3D" id="1.10.10.10">
    <property type="entry name" value="Winged helix-like DNA-binding domain superfamily/Winged helix DNA-binding domain"/>
    <property type="match status" value="2"/>
</dbReference>
<dbReference type="InterPro" id="IPR007630">
    <property type="entry name" value="RNA_pol_sigma70_r4"/>
</dbReference>
<dbReference type="InterPro" id="IPR007624">
    <property type="entry name" value="RNA_pol_sigma70_r3"/>
</dbReference>
<dbReference type="GO" id="GO:0006352">
    <property type="term" value="P:DNA-templated transcription initiation"/>
    <property type="evidence" value="ECO:0007669"/>
    <property type="project" value="InterPro"/>
</dbReference>
<evidence type="ECO:0000256" key="4">
    <source>
        <dbReference type="ARBA" id="ARBA00023125"/>
    </source>
</evidence>
<dbReference type="InterPro" id="IPR050239">
    <property type="entry name" value="Sigma-70_RNA_pol_init_factors"/>
</dbReference>
<dbReference type="NCBIfam" id="TIGR02937">
    <property type="entry name" value="sigma70-ECF"/>
    <property type="match status" value="1"/>
</dbReference>
<dbReference type="Pfam" id="PF04539">
    <property type="entry name" value="Sigma70_r3"/>
    <property type="match status" value="1"/>
</dbReference>
<dbReference type="Pfam" id="PF03979">
    <property type="entry name" value="Sigma70_r1_1"/>
    <property type="match status" value="1"/>
</dbReference>
<dbReference type="SUPFAM" id="SSF88946">
    <property type="entry name" value="Sigma2 domain of RNA polymerase sigma factors"/>
    <property type="match status" value="1"/>
</dbReference>
<organism evidence="8 9">
    <name type="scientific">Candidatus Jorgensenbacteria bacterium GW2011_GWC1_48_8</name>
    <dbReference type="NCBI Taxonomy" id="1618666"/>
    <lineage>
        <taxon>Bacteria</taxon>
        <taxon>Candidatus Joergenseniibacteriota</taxon>
    </lineage>
</organism>
<keyword evidence="5" id="KW-0804">Transcription</keyword>
<dbReference type="GO" id="GO:0016987">
    <property type="term" value="F:sigma factor activity"/>
    <property type="evidence" value="ECO:0007669"/>
    <property type="project" value="UniProtKB-KW"/>
</dbReference>
<dbReference type="Pfam" id="PF00140">
    <property type="entry name" value="Sigma70_r1_2"/>
    <property type="match status" value="1"/>
</dbReference>
<gene>
    <name evidence="8" type="ORF">UY32_C0006G0032</name>
</gene>
<proteinExistence type="inferred from homology"/>
<evidence type="ECO:0000313" key="8">
    <source>
        <dbReference type="EMBL" id="KKU99116.1"/>
    </source>
</evidence>
<dbReference type="InterPro" id="IPR036388">
    <property type="entry name" value="WH-like_DNA-bd_sf"/>
</dbReference>
<dbReference type="PANTHER" id="PTHR30603:SF60">
    <property type="entry name" value="RNA POLYMERASE SIGMA FACTOR RPOD"/>
    <property type="match status" value="1"/>
</dbReference>
<dbReference type="InterPro" id="IPR013325">
    <property type="entry name" value="RNA_pol_sigma_r2"/>
</dbReference>